<evidence type="ECO:0000313" key="3">
    <source>
        <dbReference type="EMBL" id="KAK8892524.1"/>
    </source>
</evidence>
<dbReference type="EMBL" id="JAPFFF010000004">
    <property type="protein sequence ID" value="KAK8892524.1"/>
    <property type="molecule type" value="Genomic_DNA"/>
</dbReference>
<feature type="domain" description="DUF3447" evidence="2">
    <location>
        <begin position="269"/>
        <end position="325"/>
    </location>
</feature>
<evidence type="ECO:0000256" key="1">
    <source>
        <dbReference type="SAM" id="Coils"/>
    </source>
</evidence>
<comment type="caution">
    <text evidence="3">The sequence shown here is derived from an EMBL/GenBank/DDBJ whole genome shotgun (WGS) entry which is preliminary data.</text>
</comment>
<dbReference type="SUPFAM" id="SSF48403">
    <property type="entry name" value="Ankyrin repeat"/>
    <property type="match status" value="1"/>
</dbReference>
<dbReference type="Gene3D" id="1.25.40.20">
    <property type="entry name" value="Ankyrin repeat-containing domain"/>
    <property type="match status" value="1"/>
</dbReference>
<gene>
    <name evidence="3" type="ORF">M9Y10_029757</name>
</gene>
<sequence>MSENQQILNDVNDFFTNNQQRYELFSQFQDKLDHLNEKKFGDILEFVTLNKNVFFKDHSSTIFFFYNIIRSSEYNFKIFEIYLDIIIFFSNEIKKQHTTENELIVICFRFPNTISYLFSKKFFSIQSIIDQSFTIKYLFINFLPEIEEYDPELAEIREKNLFPDQNDQEIQRELKFYKYVKNNRQNHLKYRNLNYHPSPLHKAIREDDIETFQSLLSKNNLKVNSTIEFSFYERSQTVDYELSPIRVAAVYGSLAIFKFLWLQNDIVFNHNLLNYAYFGQNYEIIHLCEQKCNHENVCVQAIRTHQHDLLEYYIENYSDKIKEDDEEVRDLLKNFLNEEEEENLYDKLNFECLISAVFSFNFEIIKKCLPKISFIARNLENVGSESFTRYDAFLYNCCYDLELFKFLYFQRNSDVDKFNCECYMSALFSCLFDYANDSFKFIFYDLKENVDFFNLFQTSILNNHDLANFILDVQNDDSQLFEKFKKKIQFNDLILAIQFYNEDVVVKIVKLYKLIRTNESIREFVSNLMKFLSKKMIIHLLNRLFSFLHFNILSHMTNYFIELGFPSECFYQ</sequence>
<accession>A0ABR2KN04</accession>
<dbReference type="InterPro" id="IPR036770">
    <property type="entry name" value="Ankyrin_rpt-contain_sf"/>
</dbReference>
<dbReference type="Pfam" id="PF11929">
    <property type="entry name" value="DUF3447"/>
    <property type="match status" value="1"/>
</dbReference>
<keyword evidence="1" id="KW-0175">Coiled coil</keyword>
<evidence type="ECO:0000313" key="4">
    <source>
        <dbReference type="Proteomes" id="UP001470230"/>
    </source>
</evidence>
<dbReference type="Proteomes" id="UP001470230">
    <property type="component" value="Unassembled WGS sequence"/>
</dbReference>
<proteinExistence type="predicted"/>
<dbReference type="PANTHER" id="PTHR24159:SF5">
    <property type="entry name" value="ANK_REP_REGION DOMAIN-CONTAINING PROTEIN"/>
    <property type="match status" value="1"/>
</dbReference>
<feature type="coiled-coil region" evidence="1">
    <location>
        <begin position="314"/>
        <end position="341"/>
    </location>
</feature>
<protein>
    <recommendedName>
        <fullName evidence="2">DUF3447 domain-containing protein</fullName>
    </recommendedName>
</protein>
<dbReference type="InterPro" id="IPR020683">
    <property type="entry name" value="DUF3447"/>
</dbReference>
<reference evidence="3 4" key="1">
    <citation type="submission" date="2024-04" db="EMBL/GenBank/DDBJ databases">
        <title>Tritrichomonas musculus Genome.</title>
        <authorList>
            <person name="Alves-Ferreira E."/>
            <person name="Grigg M."/>
            <person name="Lorenzi H."/>
            <person name="Galac M."/>
        </authorList>
    </citation>
    <scope>NUCLEOTIDE SEQUENCE [LARGE SCALE GENOMIC DNA]</scope>
    <source>
        <strain evidence="3 4">EAF2021</strain>
    </source>
</reference>
<name>A0ABR2KN04_9EUKA</name>
<keyword evidence="4" id="KW-1185">Reference proteome</keyword>
<evidence type="ECO:0000259" key="2">
    <source>
        <dbReference type="Pfam" id="PF11929"/>
    </source>
</evidence>
<organism evidence="3 4">
    <name type="scientific">Tritrichomonas musculus</name>
    <dbReference type="NCBI Taxonomy" id="1915356"/>
    <lineage>
        <taxon>Eukaryota</taxon>
        <taxon>Metamonada</taxon>
        <taxon>Parabasalia</taxon>
        <taxon>Tritrichomonadida</taxon>
        <taxon>Tritrichomonadidae</taxon>
        <taxon>Tritrichomonas</taxon>
    </lineage>
</organism>
<dbReference type="PANTHER" id="PTHR24159">
    <property type="match status" value="1"/>
</dbReference>